<accession>A0A8J3E0L6</accession>
<name>A0A8J3E0L6_9BACL</name>
<reference evidence="1" key="2">
    <citation type="submission" date="2020-09" db="EMBL/GenBank/DDBJ databases">
        <authorList>
            <person name="Sun Q."/>
            <person name="Zhou Y."/>
        </authorList>
    </citation>
    <scope>NUCLEOTIDE SEQUENCE</scope>
    <source>
        <strain evidence="1">CGMCC 1.15371</strain>
    </source>
</reference>
<comment type="caution">
    <text evidence="1">The sequence shown here is derived from an EMBL/GenBank/DDBJ whole genome shotgun (WGS) entry which is preliminary data.</text>
</comment>
<dbReference type="Proteomes" id="UP000628775">
    <property type="component" value="Unassembled WGS sequence"/>
</dbReference>
<evidence type="ECO:0000313" key="2">
    <source>
        <dbReference type="Proteomes" id="UP000628775"/>
    </source>
</evidence>
<evidence type="ECO:0000313" key="1">
    <source>
        <dbReference type="EMBL" id="GGE51526.1"/>
    </source>
</evidence>
<dbReference type="EMBL" id="BMIR01000019">
    <property type="protein sequence ID" value="GGE51526.1"/>
    <property type="molecule type" value="Genomic_DNA"/>
</dbReference>
<gene>
    <name evidence="1" type="ORF">GCM10011391_32920</name>
</gene>
<protein>
    <submittedName>
        <fullName evidence="1">Uncharacterized protein</fullName>
    </submittedName>
</protein>
<proteinExistence type="predicted"/>
<reference evidence="1" key="1">
    <citation type="journal article" date="2014" name="Int. J. Syst. Evol. Microbiol.">
        <title>Complete genome sequence of Corynebacterium casei LMG S-19264T (=DSM 44701T), isolated from a smear-ripened cheese.</title>
        <authorList>
            <consortium name="US DOE Joint Genome Institute (JGI-PGF)"/>
            <person name="Walter F."/>
            <person name="Albersmeier A."/>
            <person name="Kalinowski J."/>
            <person name="Ruckert C."/>
        </authorList>
    </citation>
    <scope>NUCLEOTIDE SEQUENCE</scope>
    <source>
        <strain evidence="1">CGMCC 1.15371</strain>
    </source>
</reference>
<sequence length="73" mass="8404">MNGIVHQDIVAIIKNSVSIAKKEINRYVTKTQDKAGYFYLSLAVDKNMESPFKMPYYENVLKSLVSKWVSVNF</sequence>
<keyword evidence="2" id="KW-1185">Reference proteome</keyword>
<dbReference type="AlphaFoldDB" id="A0A8J3E0L6"/>
<organism evidence="1 2">
    <name type="scientific">Pullulanibacillus camelliae</name>
    <dbReference type="NCBI Taxonomy" id="1707096"/>
    <lineage>
        <taxon>Bacteria</taxon>
        <taxon>Bacillati</taxon>
        <taxon>Bacillota</taxon>
        <taxon>Bacilli</taxon>
        <taxon>Bacillales</taxon>
        <taxon>Sporolactobacillaceae</taxon>
        <taxon>Pullulanibacillus</taxon>
    </lineage>
</organism>